<protein>
    <submittedName>
        <fullName evidence="2">Sporulation protein</fullName>
    </submittedName>
</protein>
<keyword evidence="1" id="KW-0812">Transmembrane</keyword>
<dbReference type="OrthoDB" id="2381692at2"/>
<keyword evidence="1" id="KW-0472">Membrane</keyword>
<evidence type="ECO:0000256" key="1">
    <source>
        <dbReference type="SAM" id="Phobius"/>
    </source>
</evidence>
<evidence type="ECO:0000313" key="2">
    <source>
        <dbReference type="EMBL" id="MRG87690.1"/>
    </source>
</evidence>
<gene>
    <name evidence="2" type="ORF">GH754_15495</name>
</gene>
<keyword evidence="1" id="KW-1133">Transmembrane helix</keyword>
<keyword evidence="3" id="KW-1185">Reference proteome</keyword>
<accession>A0A6G1X9Z0</accession>
<sequence>MIKVEERFIPTLIQCYFIAFGVLAGGSFIGSIGAFLIGEPPLTMVTRLAKSLRIWAIVAAIGGSFDAFENLQKGLLEGSTIDLVRQVSYIVSAMVGVQTAIVLIEWFVQEDVT</sequence>
<dbReference type="Proteomes" id="UP000480185">
    <property type="component" value="Unassembled WGS sequence"/>
</dbReference>
<dbReference type="Pfam" id="PF14034">
    <property type="entry name" value="Spore_YtrH"/>
    <property type="match status" value="1"/>
</dbReference>
<dbReference type="AlphaFoldDB" id="A0A6G1X9Z0"/>
<organism evidence="2 3">
    <name type="scientific">Salinibacillus xinjiangensis</name>
    <dbReference type="NCBI Taxonomy" id="1229268"/>
    <lineage>
        <taxon>Bacteria</taxon>
        <taxon>Bacillati</taxon>
        <taxon>Bacillota</taxon>
        <taxon>Bacilli</taxon>
        <taxon>Bacillales</taxon>
        <taxon>Bacillaceae</taxon>
        <taxon>Salinibacillus</taxon>
    </lineage>
</organism>
<dbReference type="EMBL" id="WJNH01000011">
    <property type="protein sequence ID" value="MRG87690.1"/>
    <property type="molecule type" value="Genomic_DNA"/>
</dbReference>
<name>A0A6G1X9Z0_9BACI</name>
<feature type="transmembrane region" description="Helical" evidence="1">
    <location>
        <begin position="89"/>
        <end position="108"/>
    </location>
</feature>
<feature type="transmembrane region" description="Helical" evidence="1">
    <location>
        <begin position="12"/>
        <end position="37"/>
    </location>
</feature>
<dbReference type="InterPro" id="IPR025689">
    <property type="entry name" value="Spore_YtrH"/>
</dbReference>
<comment type="caution">
    <text evidence="2">The sequence shown here is derived from an EMBL/GenBank/DDBJ whole genome shotgun (WGS) entry which is preliminary data.</text>
</comment>
<reference evidence="2 3" key="1">
    <citation type="submission" date="2019-11" db="EMBL/GenBank/DDBJ databases">
        <authorList>
            <person name="Li J."/>
        </authorList>
    </citation>
    <scope>NUCLEOTIDE SEQUENCE [LARGE SCALE GENOMIC DNA]</scope>
    <source>
        <strain evidence="2 3">J4</strain>
    </source>
</reference>
<proteinExistence type="predicted"/>
<evidence type="ECO:0000313" key="3">
    <source>
        <dbReference type="Proteomes" id="UP000480185"/>
    </source>
</evidence>